<keyword evidence="2" id="KW-1185">Reference proteome</keyword>
<dbReference type="AlphaFoldDB" id="C0EFG6"/>
<reference evidence="1 2" key="1">
    <citation type="submission" date="2009-01" db="EMBL/GenBank/DDBJ databases">
        <authorList>
            <person name="Fulton L."/>
            <person name="Clifton S."/>
            <person name="Fulton B."/>
            <person name="Xu J."/>
            <person name="Minx P."/>
            <person name="Pepin K.H."/>
            <person name="Johnson M."/>
            <person name="Bhonagiri V."/>
            <person name="Nash W.E."/>
            <person name="Mardis E.R."/>
            <person name="Wilson R.K."/>
        </authorList>
    </citation>
    <scope>NUCLEOTIDE SEQUENCE [LARGE SCALE GENOMIC DNA]</scope>
    <source>
        <strain evidence="1 2">DSM 5476</strain>
    </source>
</reference>
<evidence type="ECO:0000313" key="2">
    <source>
        <dbReference type="Proteomes" id="UP000003340"/>
    </source>
</evidence>
<comment type="caution">
    <text evidence="1">The sequence shown here is derived from an EMBL/GenBank/DDBJ whole genome shotgun (WGS) entry which is preliminary data.</text>
</comment>
<dbReference type="EMBL" id="ACEC01000091">
    <property type="protein sequence ID" value="EEG29775.1"/>
    <property type="molecule type" value="Genomic_DNA"/>
</dbReference>
<evidence type="ECO:0000313" key="1">
    <source>
        <dbReference type="EMBL" id="EEG29775.1"/>
    </source>
</evidence>
<dbReference type="HOGENOM" id="CLU_203078_0_0_9"/>
<dbReference type="STRING" id="537013.CLOSTMETH_02608"/>
<gene>
    <name evidence="1" type="ORF">CLOSTMETH_02608</name>
</gene>
<dbReference type="Proteomes" id="UP000003340">
    <property type="component" value="Unassembled WGS sequence"/>
</dbReference>
<protein>
    <submittedName>
        <fullName evidence="1">Uncharacterized protein</fullName>
    </submittedName>
</protein>
<organism evidence="1 2">
    <name type="scientific">[Clostridium] methylpentosum DSM 5476</name>
    <dbReference type="NCBI Taxonomy" id="537013"/>
    <lineage>
        <taxon>Bacteria</taxon>
        <taxon>Bacillati</taxon>
        <taxon>Bacillota</taxon>
        <taxon>Clostridia</taxon>
        <taxon>Eubacteriales</taxon>
        <taxon>Oscillospiraceae</taxon>
        <taxon>Oscillospiraceae incertae sedis</taxon>
    </lineage>
</organism>
<sequence length="72" mass="8099">MLANKLFGNKVDPACEYCALGKPTADKQMILCSRNGVVSPFYKCRKFTYDPLKRVPRPAPPLGEFSKKDFSL</sequence>
<proteinExistence type="predicted"/>
<accession>C0EFG6</accession>
<dbReference type="eggNOG" id="ENOG5033KBX">
    <property type="taxonomic scope" value="Bacteria"/>
</dbReference>
<name>C0EFG6_9FIRM</name>
<reference evidence="1 2" key="2">
    <citation type="submission" date="2009-02" db="EMBL/GenBank/DDBJ databases">
        <title>Draft genome sequence of Clostridium methylpentosum (DSM 5476).</title>
        <authorList>
            <person name="Sudarsanam P."/>
            <person name="Ley R."/>
            <person name="Guruge J."/>
            <person name="Turnbaugh P.J."/>
            <person name="Mahowald M."/>
            <person name="Liep D."/>
            <person name="Gordon J."/>
        </authorList>
    </citation>
    <scope>NUCLEOTIDE SEQUENCE [LARGE SCALE GENOMIC DNA]</scope>
    <source>
        <strain evidence="1 2">DSM 5476</strain>
    </source>
</reference>